<accession>A0ABR9Y8S9</accession>
<proteinExistence type="predicted"/>
<dbReference type="Pfam" id="PF00665">
    <property type="entry name" value="rve"/>
    <property type="match status" value="1"/>
</dbReference>
<dbReference type="InterPro" id="IPR025948">
    <property type="entry name" value="HTH-like_dom"/>
</dbReference>
<organism evidence="3 4">
    <name type="scientific">Gluconobacter vitians</name>
    <dbReference type="NCBI Taxonomy" id="2728102"/>
    <lineage>
        <taxon>Bacteria</taxon>
        <taxon>Pseudomonadati</taxon>
        <taxon>Pseudomonadota</taxon>
        <taxon>Alphaproteobacteria</taxon>
        <taxon>Acetobacterales</taxon>
        <taxon>Acetobacteraceae</taxon>
        <taxon>Gluconobacter</taxon>
    </lineage>
</organism>
<dbReference type="SUPFAM" id="SSF48295">
    <property type="entry name" value="TrpR-like"/>
    <property type="match status" value="1"/>
</dbReference>
<feature type="domain" description="Integrase catalytic" evidence="2">
    <location>
        <begin position="213"/>
        <end position="373"/>
    </location>
</feature>
<evidence type="ECO:0000256" key="1">
    <source>
        <dbReference type="SAM" id="MobiDB-lite"/>
    </source>
</evidence>
<name>A0ABR9Y8S9_9PROT</name>
<dbReference type="InterPro" id="IPR001584">
    <property type="entry name" value="Integrase_cat-core"/>
</dbReference>
<reference evidence="3" key="2">
    <citation type="submission" date="2020-11" db="EMBL/GenBank/DDBJ databases">
        <title>Description of novel Gluconobacter species.</title>
        <authorList>
            <person name="Cleenwerck I."/>
            <person name="Cnockaert M."/>
            <person name="Borremans W."/>
            <person name="Wieme A.D."/>
            <person name="De Vuyst L."/>
            <person name="Vandamme P."/>
        </authorList>
    </citation>
    <scope>NUCLEOTIDE SEQUENCE</scope>
    <source>
        <strain evidence="3">LMG 31484</strain>
    </source>
</reference>
<dbReference type="Pfam" id="PF01527">
    <property type="entry name" value="HTH_Tnp_1"/>
    <property type="match status" value="1"/>
</dbReference>
<dbReference type="Proteomes" id="UP000623107">
    <property type="component" value="Unassembled WGS sequence"/>
</dbReference>
<gene>
    <name evidence="3" type="ORF">HKD24_14230</name>
</gene>
<keyword evidence="4" id="KW-1185">Reference proteome</keyword>
<protein>
    <submittedName>
        <fullName evidence="3">IS3 family transposase</fullName>
    </submittedName>
</protein>
<feature type="region of interest" description="Disordered" evidence="1">
    <location>
        <begin position="359"/>
        <end position="395"/>
    </location>
</feature>
<dbReference type="Gene3D" id="1.10.10.10">
    <property type="entry name" value="Winged helix-like DNA-binding domain superfamily/Winged helix DNA-binding domain"/>
    <property type="match status" value="1"/>
</dbReference>
<evidence type="ECO:0000259" key="2">
    <source>
        <dbReference type="PROSITE" id="PS50994"/>
    </source>
</evidence>
<dbReference type="NCBIfam" id="NF033516">
    <property type="entry name" value="transpos_IS3"/>
    <property type="match status" value="1"/>
</dbReference>
<evidence type="ECO:0000313" key="3">
    <source>
        <dbReference type="EMBL" id="MBF0860344.1"/>
    </source>
</evidence>
<dbReference type="PANTHER" id="PTHR46889:SF4">
    <property type="entry name" value="TRANSPOSASE INSO FOR INSERTION SEQUENCE ELEMENT IS911B-RELATED"/>
    <property type="match status" value="1"/>
</dbReference>
<comment type="caution">
    <text evidence="3">The sequence shown here is derived from an EMBL/GenBank/DDBJ whole genome shotgun (WGS) entry which is preliminary data.</text>
</comment>
<dbReference type="RefSeq" id="WP_194260852.1">
    <property type="nucleotide sequence ID" value="NZ_JABCQG010000034.1"/>
</dbReference>
<dbReference type="PROSITE" id="PS50994">
    <property type="entry name" value="INTEGRASE"/>
    <property type="match status" value="1"/>
</dbReference>
<dbReference type="EMBL" id="JABCQG010000034">
    <property type="protein sequence ID" value="MBF0860344.1"/>
    <property type="molecule type" value="Genomic_DNA"/>
</dbReference>
<reference evidence="3" key="1">
    <citation type="submission" date="2020-04" db="EMBL/GenBank/DDBJ databases">
        <authorList>
            <person name="Sombolestani A."/>
        </authorList>
    </citation>
    <scope>NUCLEOTIDE SEQUENCE</scope>
    <source>
        <strain evidence="3">LMG 31484</strain>
    </source>
</reference>
<sequence>MGKVTRKRYAAEFKSRVALEAMRGEQTLSELASKHGVHQTMIAQWKRQAVEGMAGIFSGKAAPEAAASPADVEKLHAKIGQLLVERDFLRGCLCAVGHAQRRQMIDLKRPRLSVVRQCALLQLNRSSVYYRPVPESEGNLERMRLIDAQFLETPYYGSRQMTRHLRRLGHDVGRKRVRRLMATMGLRAIYQKPHTTIPHPGHRKYPYLLRDLVIDRPNQVWCSDITYIPMQKGFLYLVAIMDWSTRKVLSWRLSNTMDAEFCIEALQEALIRYGAPEIFNTDQGSQFTTSRFTDVLQARQIRISMDGCGRWLDNVFIERLWRSLKYECVYLHAFETGSELRAGLTAWIAHYNGQRPHTALAGRTPDEAYHDVPTPSGPGLTPDQRANSSAVRMAA</sequence>
<dbReference type="InterPro" id="IPR036388">
    <property type="entry name" value="WH-like_DNA-bd_sf"/>
</dbReference>
<dbReference type="InterPro" id="IPR002514">
    <property type="entry name" value="Transposase_8"/>
</dbReference>
<dbReference type="Pfam" id="PF13276">
    <property type="entry name" value="HTH_21"/>
    <property type="match status" value="1"/>
</dbReference>
<dbReference type="InterPro" id="IPR036397">
    <property type="entry name" value="RNaseH_sf"/>
</dbReference>
<evidence type="ECO:0000313" key="4">
    <source>
        <dbReference type="Proteomes" id="UP000623107"/>
    </source>
</evidence>
<dbReference type="InterPro" id="IPR048020">
    <property type="entry name" value="Transpos_IS3"/>
</dbReference>
<feature type="compositionally biased region" description="Polar residues" evidence="1">
    <location>
        <begin position="384"/>
        <end position="395"/>
    </location>
</feature>
<dbReference type="InterPro" id="IPR012337">
    <property type="entry name" value="RNaseH-like_sf"/>
</dbReference>
<dbReference type="InterPro" id="IPR050900">
    <property type="entry name" value="Transposase_IS3/IS150/IS904"/>
</dbReference>
<dbReference type="InterPro" id="IPR010921">
    <property type="entry name" value="Trp_repressor/repl_initiator"/>
</dbReference>
<dbReference type="Gene3D" id="3.30.420.10">
    <property type="entry name" value="Ribonuclease H-like superfamily/Ribonuclease H"/>
    <property type="match status" value="1"/>
</dbReference>
<dbReference type="PANTHER" id="PTHR46889">
    <property type="entry name" value="TRANSPOSASE INSF FOR INSERTION SEQUENCE IS3B-RELATED"/>
    <property type="match status" value="1"/>
</dbReference>
<dbReference type="SUPFAM" id="SSF53098">
    <property type="entry name" value="Ribonuclease H-like"/>
    <property type="match status" value="1"/>
</dbReference>